<dbReference type="EMBL" id="JAROBZ020000001">
    <property type="protein sequence ID" value="MFB3169044.1"/>
    <property type="molecule type" value="Genomic_DNA"/>
</dbReference>
<dbReference type="RefSeq" id="WP_306076311.1">
    <property type="nucleotide sequence ID" value="NZ_JAROBZ020000001.1"/>
</dbReference>
<proteinExistence type="predicted"/>
<evidence type="ECO:0000313" key="2">
    <source>
        <dbReference type="Proteomes" id="UP001241748"/>
    </source>
</evidence>
<gene>
    <name evidence="1" type="ORF">P5G62_018125</name>
</gene>
<accession>A0ABV4YXE1</accession>
<comment type="caution">
    <text evidence="1">The sequence shown here is derived from an EMBL/GenBank/DDBJ whole genome shotgun (WGS) entry which is preliminary data.</text>
</comment>
<protein>
    <submittedName>
        <fullName evidence="1">Uncharacterized protein</fullName>
    </submittedName>
</protein>
<dbReference type="Proteomes" id="UP001241748">
    <property type="component" value="Unassembled WGS sequence"/>
</dbReference>
<reference evidence="1 2" key="1">
    <citation type="submission" date="2024-05" db="EMBL/GenBank/DDBJ databases">
        <authorList>
            <person name="Venkateswaran K."/>
        </authorList>
    </citation>
    <scope>NUCLEOTIDE SEQUENCE [LARGE SCALE GENOMIC DNA]</scope>
    <source>
        <strain evidence="1 2">179-C4-2-HS</strain>
    </source>
</reference>
<keyword evidence="2" id="KW-1185">Reference proteome</keyword>
<evidence type="ECO:0000313" key="1">
    <source>
        <dbReference type="EMBL" id="MFB3169044.1"/>
    </source>
</evidence>
<sequence length="74" mass="8724">MGKERQDDHFSRMMFGDRRESIGSKHHNQTQFNPTSLDIESILDNINKLRDSSQNLKPLLQMVYPFVEGFIKKK</sequence>
<organism evidence="1 2">
    <name type="scientific">Neobacillus driksii</name>
    <dbReference type="NCBI Taxonomy" id="3035913"/>
    <lineage>
        <taxon>Bacteria</taxon>
        <taxon>Bacillati</taxon>
        <taxon>Bacillota</taxon>
        <taxon>Bacilli</taxon>
        <taxon>Bacillales</taxon>
        <taxon>Bacillaceae</taxon>
        <taxon>Neobacillus</taxon>
    </lineage>
</organism>
<name>A0ABV4YXE1_9BACI</name>